<comment type="similarity">
    <text evidence="1">Belongs to the sigma-70 factor family. ECF subfamily.</text>
</comment>
<comment type="caution">
    <text evidence="8">The sequence shown here is derived from an EMBL/GenBank/DDBJ whole genome shotgun (WGS) entry which is preliminary data.</text>
</comment>
<sequence>MDEQESWPVLMARAQAGDQTAYNQLLHALVPVIRALARKKIYDDALTEDVVQEALITVHHVRHTYDPTRPFMPWLAAIVRARAVDALRKNGRHLRWEVQDDEADAAVASHEPAAEQEEVLEHALHQLPLRQREMVEMVHLRELSLAEAALQHNLSVSAVKSLLHRALLNLRRLGGKDRERS</sequence>
<dbReference type="EMBL" id="VWXF01000009">
    <property type="protein sequence ID" value="NIF23722.1"/>
    <property type="molecule type" value="Genomic_DNA"/>
</dbReference>
<evidence type="ECO:0000256" key="2">
    <source>
        <dbReference type="ARBA" id="ARBA00023015"/>
    </source>
</evidence>
<dbReference type="Pfam" id="PF04542">
    <property type="entry name" value="Sigma70_r2"/>
    <property type="match status" value="1"/>
</dbReference>
<dbReference type="Gene3D" id="1.10.1740.10">
    <property type="match status" value="1"/>
</dbReference>
<dbReference type="SUPFAM" id="SSF88946">
    <property type="entry name" value="Sigma2 domain of RNA polymerase sigma factors"/>
    <property type="match status" value="1"/>
</dbReference>
<evidence type="ECO:0000259" key="7">
    <source>
        <dbReference type="Pfam" id="PF08281"/>
    </source>
</evidence>
<dbReference type="Proteomes" id="UP001515683">
    <property type="component" value="Unassembled WGS sequence"/>
</dbReference>
<gene>
    <name evidence="8" type="ORF">F3J40_19265</name>
</gene>
<keyword evidence="2" id="KW-0805">Transcription regulation</keyword>
<keyword evidence="4" id="KW-0238">DNA-binding</keyword>
<evidence type="ECO:0000256" key="5">
    <source>
        <dbReference type="ARBA" id="ARBA00023163"/>
    </source>
</evidence>
<dbReference type="InterPro" id="IPR013325">
    <property type="entry name" value="RNA_pol_sigma_r2"/>
</dbReference>
<dbReference type="InterPro" id="IPR007627">
    <property type="entry name" value="RNA_pol_sigma70_r2"/>
</dbReference>
<evidence type="ECO:0000313" key="8">
    <source>
        <dbReference type="EMBL" id="NIF23722.1"/>
    </source>
</evidence>
<evidence type="ECO:0000256" key="4">
    <source>
        <dbReference type="ARBA" id="ARBA00023125"/>
    </source>
</evidence>
<evidence type="ECO:0000256" key="3">
    <source>
        <dbReference type="ARBA" id="ARBA00023082"/>
    </source>
</evidence>
<evidence type="ECO:0000256" key="1">
    <source>
        <dbReference type="ARBA" id="ARBA00010641"/>
    </source>
</evidence>
<dbReference type="Pfam" id="PF08281">
    <property type="entry name" value="Sigma70_r4_2"/>
    <property type="match status" value="1"/>
</dbReference>
<dbReference type="CDD" id="cd06171">
    <property type="entry name" value="Sigma70_r4"/>
    <property type="match status" value="1"/>
</dbReference>
<proteinExistence type="inferred from homology"/>
<reference evidence="8 9" key="1">
    <citation type="journal article" date="2019" name="bioRxiv">
        <title>Bacteria contribute to plant secondary compound degradation in a generalist herbivore system.</title>
        <authorList>
            <person name="Francoeur C.B."/>
            <person name="Khadempour L."/>
            <person name="Moreira-Soto R.D."/>
            <person name="Gotting K."/>
            <person name="Book A.J."/>
            <person name="Pinto-Tomas A.A."/>
            <person name="Keefover-Ring K."/>
            <person name="Currie C.R."/>
        </authorList>
    </citation>
    <scope>NUCLEOTIDE SEQUENCE [LARGE SCALE GENOMIC DNA]</scope>
    <source>
        <strain evidence="8">Acro-835</strain>
    </source>
</reference>
<dbReference type="InterPro" id="IPR013324">
    <property type="entry name" value="RNA_pol_sigma_r3/r4-like"/>
</dbReference>
<organism evidence="8 9">
    <name type="scientific">Candidatus Pantoea multigeneris</name>
    <dbReference type="NCBI Taxonomy" id="2608357"/>
    <lineage>
        <taxon>Bacteria</taxon>
        <taxon>Pseudomonadati</taxon>
        <taxon>Pseudomonadota</taxon>
        <taxon>Gammaproteobacteria</taxon>
        <taxon>Enterobacterales</taxon>
        <taxon>Erwiniaceae</taxon>
        <taxon>Pantoea</taxon>
    </lineage>
</organism>
<dbReference type="PANTHER" id="PTHR43133">
    <property type="entry name" value="RNA POLYMERASE ECF-TYPE SIGMA FACTO"/>
    <property type="match status" value="1"/>
</dbReference>
<dbReference type="PANTHER" id="PTHR43133:SF58">
    <property type="entry name" value="ECF RNA POLYMERASE SIGMA FACTOR SIGD"/>
    <property type="match status" value="1"/>
</dbReference>
<dbReference type="InterPro" id="IPR036388">
    <property type="entry name" value="WH-like_DNA-bd_sf"/>
</dbReference>
<keyword evidence="5" id="KW-0804">Transcription</keyword>
<feature type="domain" description="RNA polymerase sigma-70 region 2" evidence="6">
    <location>
        <begin position="27"/>
        <end position="92"/>
    </location>
</feature>
<dbReference type="Gene3D" id="1.10.10.10">
    <property type="entry name" value="Winged helix-like DNA-binding domain superfamily/Winged helix DNA-binding domain"/>
    <property type="match status" value="1"/>
</dbReference>
<feature type="domain" description="RNA polymerase sigma factor 70 region 4 type 2" evidence="7">
    <location>
        <begin position="119"/>
        <end position="169"/>
    </location>
</feature>
<dbReference type="InterPro" id="IPR014284">
    <property type="entry name" value="RNA_pol_sigma-70_dom"/>
</dbReference>
<protein>
    <submittedName>
        <fullName evidence="8">Sigma-70 family RNA polymerase sigma factor</fullName>
    </submittedName>
</protein>
<dbReference type="InterPro" id="IPR039425">
    <property type="entry name" value="RNA_pol_sigma-70-like"/>
</dbReference>
<dbReference type="NCBIfam" id="TIGR02937">
    <property type="entry name" value="sigma70-ECF"/>
    <property type="match status" value="1"/>
</dbReference>
<evidence type="ECO:0000313" key="9">
    <source>
        <dbReference type="Proteomes" id="UP001515683"/>
    </source>
</evidence>
<dbReference type="RefSeq" id="WP_167017188.1">
    <property type="nucleotide sequence ID" value="NZ_VWXF01000009.1"/>
</dbReference>
<name>A0ABX0RED7_9GAMM</name>
<accession>A0ABX0RED7</accession>
<keyword evidence="9" id="KW-1185">Reference proteome</keyword>
<dbReference type="InterPro" id="IPR013249">
    <property type="entry name" value="RNA_pol_sigma70_r4_t2"/>
</dbReference>
<keyword evidence="3" id="KW-0731">Sigma factor</keyword>
<dbReference type="SUPFAM" id="SSF88659">
    <property type="entry name" value="Sigma3 and sigma4 domains of RNA polymerase sigma factors"/>
    <property type="match status" value="1"/>
</dbReference>
<evidence type="ECO:0000259" key="6">
    <source>
        <dbReference type="Pfam" id="PF04542"/>
    </source>
</evidence>